<evidence type="ECO:0000313" key="3">
    <source>
        <dbReference type="EMBL" id="RJF83896.1"/>
    </source>
</evidence>
<protein>
    <submittedName>
        <fullName evidence="3">Uma2 family endonuclease</fullName>
    </submittedName>
</protein>
<feature type="domain" description="Putative restriction endonuclease" evidence="2">
    <location>
        <begin position="13"/>
        <end position="169"/>
    </location>
</feature>
<dbReference type="Gene3D" id="3.90.1570.10">
    <property type="entry name" value="tt1808, chain A"/>
    <property type="match status" value="1"/>
</dbReference>
<name>A0A418W1K6_9PROT</name>
<dbReference type="Pfam" id="PF05685">
    <property type="entry name" value="Uma2"/>
    <property type="match status" value="1"/>
</dbReference>
<dbReference type="PANTHER" id="PTHR36558:SF1">
    <property type="entry name" value="RESTRICTION ENDONUCLEASE DOMAIN-CONTAINING PROTEIN-RELATED"/>
    <property type="match status" value="1"/>
</dbReference>
<keyword evidence="3" id="KW-0255">Endonuclease</keyword>
<keyword evidence="4" id="KW-1185">Reference proteome</keyword>
<dbReference type="SUPFAM" id="SSF52980">
    <property type="entry name" value="Restriction endonuclease-like"/>
    <property type="match status" value="1"/>
</dbReference>
<dbReference type="AlphaFoldDB" id="A0A418W1K6"/>
<keyword evidence="3" id="KW-0540">Nuclease</keyword>
<reference evidence="3 4" key="1">
    <citation type="submission" date="2018-09" db="EMBL/GenBank/DDBJ databases">
        <authorList>
            <person name="Zhu H."/>
        </authorList>
    </citation>
    <scope>NUCLEOTIDE SEQUENCE [LARGE SCALE GENOMIC DNA]</scope>
    <source>
        <strain evidence="3 4">K2W22B-5</strain>
    </source>
</reference>
<dbReference type="InterPro" id="IPR008538">
    <property type="entry name" value="Uma2"/>
</dbReference>
<dbReference type="RefSeq" id="WP_119829537.1">
    <property type="nucleotide sequence ID" value="NZ_QYUL01000001.1"/>
</dbReference>
<dbReference type="PANTHER" id="PTHR36558">
    <property type="entry name" value="GLR1098 PROTEIN"/>
    <property type="match status" value="1"/>
</dbReference>
<dbReference type="Proteomes" id="UP000283458">
    <property type="component" value="Unassembled WGS sequence"/>
</dbReference>
<organism evidence="3 4">
    <name type="scientific">Azospirillum cavernae</name>
    <dbReference type="NCBI Taxonomy" id="2320860"/>
    <lineage>
        <taxon>Bacteria</taxon>
        <taxon>Pseudomonadati</taxon>
        <taxon>Pseudomonadota</taxon>
        <taxon>Alphaproteobacteria</taxon>
        <taxon>Rhodospirillales</taxon>
        <taxon>Azospirillaceae</taxon>
        <taxon>Azospirillum</taxon>
    </lineage>
</organism>
<accession>A0A418W1K6</accession>
<dbReference type="GO" id="GO:0004519">
    <property type="term" value="F:endonuclease activity"/>
    <property type="evidence" value="ECO:0007669"/>
    <property type="project" value="UniProtKB-KW"/>
</dbReference>
<keyword evidence="3" id="KW-0378">Hydrolase</keyword>
<dbReference type="InterPro" id="IPR011335">
    <property type="entry name" value="Restrct_endonuc-II-like"/>
</dbReference>
<gene>
    <name evidence="3" type="ORF">D3877_04540</name>
</gene>
<sequence length="208" mass="23284">MGALRKHRSMTMAEFLVWEERQDERHEFIHGEIVAMNGGTVAHSQISGNLYTALRSALHGTPCRVFREGLRIMADDSIFYPDVFVTCARLNDQDRLATEPTVIVEVLSDSTTNRDRLVKNTAYRTLPSLTQYVIVNQRVAAVESVRRDGANWLHEVVTGEQGVLRIPALGVDVPLSVIYEDTETPFDLEKLDESPDDGAEATEARDTP</sequence>
<dbReference type="OrthoDB" id="7262039at2"/>
<dbReference type="EMBL" id="QYUL01000001">
    <property type="protein sequence ID" value="RJF83896.1"/>
    <property type="molecule type" value="Genomic_DNA"/>
</dbReference>
<comment type="caution">
    <text evidence="3">The sequence shown here is derived from an EMBL/GenBank/DDBJ whole genome shotgun (WGS) entry which is preliminary data.</text>
</comment>
<dbReference type="CDD" id="cd06260">
    <property type="entry name" value="DUF820-like"/>
    <property type="match status" value="1"/>
</dbReference>
<feature type="region of interest" description="Disordered" evidence="1">
    <location>
        <begin position="186"/>
        <end position="208"/>
    </location>
</feature>
<evidence type="ECO:0000313" key="4">
    <source>
        <dbReference type="Proteomes" id="UP000283458"/>
    </source>
</evidence>
<dbReference type="InterPro" id="IPR012296">
    <property type="entry name" value="Nuclease_put_TT1808"/>
</dbReference>
<evidence type="ECO:0000256" key="1">
    <source>
        <dbReference type="SAM" id="MobiDB-lite"/>
    </source>
</evidence>
<proteinExistence type="predicted"/>
<evidence type="ECO:0000259" key="2">
    <source>
        <dbReference type="Pfam" id="PF05685"/>
    </source>
</evidence>